<dbReference type="PANTHER" id="PTHR30389">
    <property type="entry name" value="FUMARATE HYDRATASE-RELATED"/>
    <property type="match status" value="1"/>
</dbReference>
<dbReference type="InterPro" id="IPR004646">
    <property type="entry name" value="Fe-S_hydro-lyase_TtdA-typ_cat"/>
</dbReference>
<comment type="caution">
    <text evidence="8">The sequence shown here is derived from an EMBL/GenBank/DDBJ whole genome shotgun (WGS) entry which is preliminary data.</text>
</comment>
<keyword evidence="2" id="KW-0004">4Fe-4S</keyword>
<organism evidence="8">
    <name type="scientific">Ignisphaera aggregans</name>
    <dbReference type="NCBI Taxonomy" id="334771"/>
    <lineage>
        <taxon>Archaea</taxon>
        <taxon>Thermoproteota</taxon>
        <taxon>Thermoprotei</taxon>
        <taxon>Desulfurococcales</taxon>
        <taxon>Desulfurococcaceae</taxon>
        <taxon>Ignisphaera</taxon>
    </lineage>
</organism>
<feature type="domain" description="Fe-S hydro-lyase tartrate dehydratase alpha-type catalytic" evidence="7">
    <location>
        <begin position="9"/>
        <end position="280"/>
    </location>
</feature>
<accession>A0A7C5TEY7</accession>
<dbReference type="InterPro" id="IPR051208">
    <property type="entry name" value="Class-I_Fumarase/Tartrate_DH"/>
</dbReference>
<dbReference type="EC" id="4.2.1.2" evidence="8"/>
<evidence type="ECO:0000256" key="4">
    <source>
        <dbReference type="ARBA" id="ARBA00023004"/>
    </source>
</evidence>
<evidence type="ECO:0000256" key="3">
    <source>
        <dbReference type="ARBA" id="ARBA00022723"/>
    </source>
</evidence>
<proteinExistence type="inferred from homology"/>
<dbReference type="EMBL" id="DRZI01000030">
    <property type="protein sequence ID" value="HHP81214.1"/>
    <property type="molecule type" value="Genomic_DNA"/>
</dbReference>
<evidence type="ECO:0000256" key="5">
    <source>
        <dbReference type="ARBA" id="ARBA00023014"/>
    </source>
</evidence>
<gene>
    <name evidence="8" type="ORF">ENM84_00970</name>
</gene>
<keyword evidence="6 8" id="KW-0456">Lyase</keyword>
<protein>
    <submittedName>
        <fullName evidence="8">Fumarate hydratase</fullName>
        <ecNumber evidence="8">4.2.1.2</ecNumber>
    </submittedName>
</protein>
<evidence type="ECO:0000256" key="6">
    <source>
        <dbReference type="ARBA" id="ARBA00023239"/>
    </source>
</evidence>
<dbReference type="NCBIfam" id="TIGR00722">
    <property type="entry name" value="ttdA_fumA_fumB"/>
    <property type="match status" value="1"/>
</dbReference>
<dbReference type="GO" id="GO:0046872">
    <property type="term" value="F:metal ion binding"/>
    <property type="evidence" value="ECO:0007669"/>
    <property type="project" value="UniProtKB-KW"/>
</dbReference>
<reference evidence="8" key="1">
    <citation type="journal article" date="2020" name="mSystems">
        <title>Genome- and Community-Level Interaction Insights into Carbon Utilization and Element Cycling Functions of Hydrothermarchaeota in Hydrothermal Sediment.</title>
        <authorList>
            <person name="Zhou Z."/>
            <person name="Liu Y."/>
            <person name="Xu W."/>
            <person name="Pan J."/>
            <person name="Luo Z.H."/>
            <person name="Li M."/>
        </authorList>
    </citation>
    <scope>NUCLEOTIDE SEQUENCE [LARGE SCALE GENOMIC DNA]</scope>
    <source>
        <strain evidence="8">SpSt-1121</strain>
    </source>
</reference>
<dbReference type="AlphaFoldDB" id="A0A7C5TEY7"/>
<keyword evidence="4" id="KW-0408">Iron</keyword>
<comment type="similarity">
    <text evidence="1">Belongs to the class-I fumarase family.</text>
</comment>
<evidence type="ECO:0000259" key="7">
    <source>
        <dbReference type="Pfam" id="PF05681"/>
    </source>
</evidence>
<dbReference type="PANTHER" id="PTHR30389:SF17">
    <property type="entry name" value="L(+)-TARTRATE DEHYDRATASE SUBUNIT ALPHA-RELATED"/>
    <property type="match status" value="1"/>
</dbReference>
<name>A0A7C5TEY7_9CREN</name>
<dbReference type="GO" id="GO:0051539">
    <property type="term" value="F:4 iron, 4 sulfur cluster binding"/>
    <property type="evidence" value="ECO:0007669"/>
    <property type="project" value="UniProtKB-KW"/>
</dbReference>
<sequence length="292" mass="31498">MDLKKIIIKAVVDGIAKASIYLPPDVKQAIQKAYEEETYPVAKAQLRAILKNVELAEKLKAPICQDTGLISFYVKVGLKFPEISYIEKALVEAVRIATKAIPLRPNAVDPISGYNPGDNTGRNVPIVIWDGFDSNSDSLEIVVVPKGGGSEYVTSFNMVPPGKGFDGVKEFILDTVIKAGAMPCPPTIIGVGIGGTADFAMYLAKKAATVRKIGSRHPDPVIADLERSLLEMVNQLGIGTMGMGGKTTALAIHIDYAYRHPATYCVAIAFQCWAARRATIVIKSNGEYDVMQ</sequence>
<keyword evidence="3" id="KW-0479">Metal-binding</keyword>
<dbReference type="GO" id="GO:0004333">
    <property type="term" value="F:fumarate hydratase activity"/>
    <property type="evidence" value="ECO:0007669"/>
    <property type="project" value="UniProtKB-EC"/>
</dbReference>
<dbReference type="NCBIfam" id="NF004885">
    <property type="entry name" value="PRK06246.1"/>
    <property type="match status" value="1"/>
</dbReference>
<keyword evidence="5" id="KW-0411">Iron-sulfur</keyword>
<evidence type="ECO:0000256" key="2">
    <source>
        <dbReference type="ARBA" id="ARBA00022485"/>
    </source>
</evidence>
<evidence type="ECO:0000256" key="1">
    <source>
        <dbReference type="ARBA" id="ARBA00008876"/>
    </source>
</evidence>
<dbReference type="Pfam" id="PF05681">
    <property type="entry name" value="Fumerase"/>
    <property type="match status" value="1"/>
</dbReference>
<evidence type="ECO:0000313" key="8">
    <source>
        <dbReference type="EMBL" id="HHP81214.1"/>
    </source>
</evidence>